<dbReference type="Pfam" id="PF00512">
    <property type="entry name" value="HisKA"/>
    <property type="match status" value="1"/>
</dbReference>
<dbReference type="InterPro" id="IPR003661">
    <property type="entry name" value="HisK_dim/P_dom"/>
</dbReference>
<dbReference type="Pfam" id="PF02518">
    <property type="entry name" value="HATPase_c"/>
    <property type="match status" value="1"/>
</dbReference>
<dbReference type="RefSeq" id="WP_373563065.1">
    <property type="nucleotide sequence ID" value="NZ_JACCBY010000007.1"/>
</dbReference>
<feature type="domain" description="HAMP" evidence="12">
    <location>
        <begin position="255"/>
        <end position="308"/>
    </location>
</feature>
<dbReference type="EC" id="2.7.13.3" evidence="3"/>
<evidence type="ECO:0000256" key="5">
    <source>
        <dbReference type="ARBA" id="ARBA00022553"/>
    </source>
</evidence>
<dbReference type="GO" id="GO:0005524">
    <property type="term" value="F:ATP binding"/>
    <property type="evidence" value="ECO:0007669"/>
    <property type="project" value="UniProtKB-KW"/>
</dbReference>
<dbReference type="GO" id="GO:0000155">
    <property type="term" value="F:phosphorelay sensor kinase activity"/>
    <property type="evidence" value="ECO:0007669"/>
    <property type="project" value="InterPro"/>
</dbReference>
<keyword evidence="5" id="KW-0597">Phosphoprotein</keyword>
<dbReference type="PANTHER" id="PTHR44936:SF10">
    <property type="entry name" value="SENSOR PROTEIN RSTB"/>
    <property type="match status" value="1"/>
</dbReference>
<dbReference type="PROSITE" id="PS50885">
    <property type="entry name" value="HAMP"/>
    <property type="match status" value="1"/>
</dbReference>
<evidence type="ECO:0000259" key="12">
    <source>
        <dbReference type="PROSITE" id="PS50885"/>
    </source>
</evidence>
<keyword evidence="9" id="KW-0067">ATP-binding</keyword>
<keyword evidence="10" id="KW-1133">Transmembrane helix</keyword>
<dbReference type="InterPro" id="IPR005467">
    <property type="entry name" value="His_kinase_dom"/>
</dbReference>
<sequence length="521" mass="54976">MRGGVIGRAKDWAKRCWPRLRLRTIVFATLFLVAALPGFGAVFLRVYENTLVRQTEAELVAQGAALAAAAAAQWPGGDGRLSPRAILPQADGVDLSQTPILAERPAPAPADTVAADALRAAPRLLPILRATQMTTLAGILLLDDRGRIVAGSRQRGSLAALPEVAAALAGRPTTVLRRNGAYRAVYRFEWLSRAAAIRVHHARPIWVNGRVVGVLLLSRSARALFRGLYEDRGKIAIGIAAIFALLVLLSGILSRGVTRPIERLGQATRAVASGRGSVPEIPPTAAIEIQGLYADFAAMNAAIERRSRYLRDFAYAVSHEFKTPLAGIRGAIELMQDHPEMAAADRDRFLANADADAGRLALLVTRLLELARADMAAPADAATDPLPVVARTADAYRTDGFAITVTWGAEPPPVALPASTIEHTLATLFENSRQAGATVALVAGRVTPSTVVLRVADDGPGVSTGDAGRLFEPFFTTRRSEGGTGLGLAIARSLIEAGGGTIDLADGAAAVFVVTLPIVPR</sequence>
<dbReference type="Gene3D" id="1.10.287.130">
    <property type="match status" value="1"/>
</dbReference>
<dbReference type="InterPro" id="IPR003594">
    <property type="entry name" value="HATPase_dom"/>
</dbReference>
<evidence type="ECO:0000256" key="7">
    <source>
        <dbReference type="ARBA" id="ARBA00022741"/>
    </source>
</evidence>
<dbReference type="InterPro" id="IPR004358">
    <property type="entry name" value="Sig_transdc_His_kin-like_C"/>
</dbReference>
<evidence type="ECO:0000256" key="1">
    <source>
        <dbReference type="ARBA" id="ARBA00000085"/>
    </source>
</evidence>
<proteinExistence type="predicted"/>
<dbReference type="AlphaFoldDB" id="A0A7Y9FTB6"/>
<evidence type="ECO:0000313" key="13">
    <source>
        <dbReference type="EMBL" id="NYD91861.1"/>
    </source>
</evidence>
<evidence type="ECO:0000313" key="14">
    <source>
        <dbReference type="Proteomes" id="UP000517753"/>
    </source>
</evidence>
<feature type="domain" description="Histidine kinase" evidence="11">
    <location>
        <begin position="316"/>
        <end position="520"/>
    </location>
</feature>
<feature type="transmembrane region" description="Helical" evidence="10">
    <location>
        <begin position="235"/>
        <end position="253"/>
    </location>
</feature>
<name>A0A7Y9FTB6_9SPHN</name>
<comment type="caution">
    <text evidence="13">The sequence shown here is derived from an EMBL/GenBank/DDBJ whole genome shotgun (WGS) entry which is preliminary data.</text>
</comment>
<evidence type="ECO:0000256" key="6">
    <source>
        <dbReference type="ARBA" id="ARBA00022679"/>
    </source>
</evidence>
<dbReference type="CDD" id="cd00082">
    <property type="entry name" value="HisKA"/>
    <property type="match status" value="1"/>
</dbReference>
<comment type="catalytic activity">
    <reaction evidence="1">
        <text>ATP + protein L-histidine = ADP + protein N-phospho-L-histidine.</text>
        <dbReference type="EC" id="2.7.13.3"/>
    </reaction>
</comment>
<evidence type="ECO:0000256" key="9">
    <source>
        <dbReference type="ARBA" id="ARBA00022840"/>
    </source>
</evidence>
<dbReference type="GO" id="GO:0005886">
    <property type="term" value="C:plasma membrane"/>
    <property type="evidence" value="ECO:0007669"/>
    <property type="project" value="UniProtKB-SubCell"/>
</dbReference>
<dbReference type="SUPFAM" id="SSF47384">
    <property type="entry name" value="Homodimeric domain of signal transducing histidine kinase"/>
    <property type="match status" value="1"/>
</dbReference>
<evidence type="ECO:0000256" key="3">
    <source>
        <dbReference type="ARBA" id="ARBA00012438"/>
    </source>
</evidence>
<accession>A0A7Y9FTB6</accession>
<dbReference type="Gene3D" id="6.10.340.10">
    <property type="match status" value="1"/>
</dbReference>
<evidence type="ECO:0000256" key="10">
    <source>
        <dbReference type="SAM" id="Phobius"/>
    </source>
</evidence>
<protein>
    <recommendedName>
        <fullName evidence="3">histidine kinase</fullName>
        <ecNumber evidence="3">2.7.13.3</ecNumber>
    </recommendedName>
</protein>
<keyword evidence="8 13" id="KW-0418">Kinase</keyword>
<dbReference type="SUPFAM" id="SSF55874">
    <property type="entry name" value="ATPase domain of HSP90 chaperone/DNA topoisomerase II/histidine kinase"/>
    <property type="match status" value="1"/>
</dbReference>
<keyword evidence="6" id="KW-0808">Transferase</keyword>
<reference evidence="13 14" key="1">
    <citation type="submission" date="2020-08" db="EMBL/GenBank/DDBJ databases">
        <title>The Agave Microbiome: Exploring the role of microbial communities in plant adaptations to desert environments.</title>
        <authorList>
            <person name="Partida-Martinez L.P."/>
        </authorList>
    </citation>
    <scope>NUCLEOTIDE SEQUENCE [LARGE SCALE GENOMIC DNA]</scope>
    <source>
        <strain evidence="13 14">AS2.3</strain>
    </source>
</reference>
<comment type="subcellular location">
    <subcellularLocation>
        <location evidence="2">Cell membrane</location>
        <topology evidence="2">Multi-pass membrane protein</topology>
    </subcellularLocation>
</comment>
<dbReference type="PRINTS" id="PR00344">
    <property type="entry name" value="BCTRLSENSOR"/>
</dbReference>
<evidence type="ECO:0000259" key="11">
    <source>
        <dbReference type="PROSITE" id="PS50109"/>
    </source>
</evidence>
<dbReference type="InterPro" id="IPR050980">
    <property type="entry name" value="2C_sensor_his_kinase"/>
</dbReference>
<dbReference type="InterPro" id="IPR036097">
    <property type="entry name" value="HisK_dim/P_sf"/>
</dbReference>
<dbReference type="InterPro" id="IPR003660">
    <property type="entry name" value="HAMP_dom"/>
</dbReference>
<dbReference type="PANTHER" id="PTHR44936">
    <property type="entry name" value="SENSOR PROTEIN CREC"/>
    <property type="match status" value="1"/>
</dbReference>
<dbReference type="SMART" id="SM00387">
    <property type="entry name" value="HATPase_c"/>
    <property type="match status" value="1"/>
</dbReference>
<dbReference type="Proteomes" id="UP000517753">
    <property type="component" value="Unassembled WGS sequence"/>
</dbReference>
<gene>
    <name evidence="13" type="ORF">HD841_003680</name>
</gene>
<evidence type="ECO:0000256" key="8">
    <source>
        <dbReference type="ARBA" id="ARBA00022777"/>
    </source>
</evidence>
<dbReference type="PROSITE" id="PS50109">
    <property type="entry name" value="HIS_KIN"/>
    <property type="match status" value="1"/>
</dbReference>
<dbReference type="InterPro" id="IPR036890">
    <property type="entry name" value="HATPase_C_sf"/>
</dbReference>
<organism evidence="13 14">
    <name type="scientific">Sphingomonas melonis</name>
    <dbReference type="NCBI Taxonomy" id="152682"/>
    <lineage>
        <taxon>Bacteria</taxon>
        <taxon>Pseudomonadati</taxon>
        <taxon>Pseudomonadota</taxon>
        <taxon>Alphaproteobacteria</taxon>
        <taxon>Sphingomonadales</taxon>
        <taxon>Sphingomonadaceae</taxon>
        <taxon>Sphingomonas</taxon>
    </lineage>
</organism>
<keyword evidence="10" id="KW-0472">Membrane</keyword>
<evidence type="ECO:0000256" key="2">
    <source>
        <dbReference type="ARBA" id="ARBA00004651"/>
    </source>
</evidence>
<keyword evidence="7" id="KW-0547">Nucleotide-binding</keyword>
<keyword evidence="14" id="KW-1185">Reference proteome</keyword>
<dbReference type="SMART" id="SM00388">
    <property type="entry name" value="HisKA"/>
    <property type="match status" value="1"/>
</dbReference>
<keyword evidence="10" id="KW-0812">Transmembrane</keyword>
<evidence type="ECO:0000256" key="4">
    <source>
        <dbReference type="ARBA" id="ARBA00022475"/>
    </source>
</evidence>
<dbReference type="Gene3D" id="3.30.565.10">
    <property type="entry name" value="Histidine kinase-like ATPase, C-terminal domain"/>
    <property type="match status" value="1"/>
</dbReference>
<dbReference type="EMBL" id="JACCBY010000007">
    <property type="protein sequence ID" value="NYD91861.1"/>
    <property type="molecule type" value="Genomic_DNA"/>
</dbReference>
<keyword evidence="4" id="KW-1003">Cell membrane</keyword>